<dbReference type="Proteomes" id="UP000182192">
    <property type="component" value="Unassembled WGS sequence"/>
</dbReference>
<evidence type="ECO:0000256" key="8">
    <source>
        <dbReference type="RuleBase" id="RU364100"/>
    </source>
</evidence>
<protein>
    <recommendedName>
        <fullName evidence="8">Abasic site processing protein</fullName>
        <ecNumber evidence="8">3.4.-.-</ecNumber>
    </recommendedName>
</protein>
<sequence length="228" mass="25976">MCTWFYADYKPLSTIIDKAQQLPLTSAIMNAMSKPSTMSGNIRPTDMAAVFAPNKQGNMAVFPMIWGFTVEQSSKPLINCRIETADQKPVWKDSWFRRRCVIPASWYYEWGVPPSEVGFHNANEQRSIKKEKFAIQPEGAEITYLAGLYRFEEHQGIQVPMFAVLTRESVAPVSDIHDRMPLILGKESLNDWIRPNGDPQSIAKKALTKMIMEKAKDYPEPKPAFMQV</sequence>
<dbReference type="GO" id="GO:0016829">
    <property type="term" value="F:lyase activity"/>
    <property type="evidence" value="ECO:0007669"/>
    <property type="project" value="UniProtKB-KW"/>
</dbReference>
<evidence type="ECO:0000313" key="10">
    <source>
        <dbReference type="Proteomes" id="UP000182192"/>
    </source>
</evidence>
<dbReference type="Pfam" id="PF02586">
    <property type="entry name" value="SRAP"/>
    <property type="match status" value="1"/>
</dbReference>
<dbReference type="PANTHER" id="PTHR13604">
    <property type="entry name" value="DC12-RELATED"/>
    <property type="match status" value="1"/>
</dbReference>
<keyword evidence="6" id="KW-0238">DNA-binding</keyword>
<evidence type="ECO:0000256" key="3">
    <source>
        <dbReference type="ARBA" id="ARBA00022763"/>
    </source>
</evidence>
<dbReference type="PANTHER" id="PTHR13604:SF0">
    <property type="entry name" value="ABASIC SITE PROCESSING PROTEIN HMCES"/>
    <property type="match status" value="1"/>
</dbReference>
<dbReference type="GO" id="GO:0003697">
    <property type="term" value="F:single-stranded DNA binding"/>
    <property type="evidence" value="ECO:0007669"/>
    <property type="project" value="InterPro"/>
</dbReference>
<dbReference type="GO" id="GO:0006508">
    <property type="term" value="P:proteolysis"/>
    <property type="evidence" value="ECO:0007669"/>
    <property type="project" value="UniProtKB-KW"/>
</dbReference>
<evidence type="ECO:0000313" key="9">
    <source>
        <dbReference type="EMBL" id="SFC66931.1"/>
    </source>
</evidence>
<dbReference type="OrthoDB" id="9782620at2"/>
<dbReference type="InterPro" id="IPR003738">
    <property type="entry name" value="SRAP"/>
</dbReference>
<comment type="similarity">
    <text evidence="1 8">Belongs to the SOS response-associated peptidase family.</text>
</comment>
<organism evidence="9 10">
    <name type="scientific">Ruminococcus albus</name>
    <dbReference type="NCBI Taxonomy" id="1264"/>
    <lineage>
        <taxon>Bacteria</taxon>
        <taxon>Bacillati</taxon>
        <taxon>Bacillota</taxon>
        <taxon>Clostridia</taxon>
        <taxon>Eubacteriales</taxon>
        <taxon>Oscillospiraceae</taxon>
        <taxon>Ruminococcus</taxon>
    </lineage>
</organism>
<dbReference type="InterPro" id="IPR036590">
    <property type="entry name" value="SRAP-like"/>
</dbReference>
<evidence type="ECO:0000256" key="7">
    <source>
        <dbReference type="ARBA" id="ARBA00023239"/>
    </source>
</evidence>
<keyword evidence="2 8" id="KW-0645">Protease</keyword>
<evidence type="ECO:0000256" key="2">
    <source>
        <dbReference type="ARBA" id="ARBA00022670"/>
    </source>
</evidence>
<accession>A0A1I1L1R3</accession>
<evidence type="ECO:0000256" key="4">
    <source>
        <dbReference type="ARBA" id="ARBA00022801"/>
    </source>
</evidence>
<proteinExistence type="inferred from homology"/>
<dbReference type="GO" id="GO:0008233">
    <property type="term" value="F:peptidase activity"/>
    <property type="evidence" value="ECO:0007669"/>
    <property type="project" value="UniProtKB-KW"/>
</dbReference>
<dbReference type="AlphaFoldDB" id="A0A1I1L1R3"/>
<dbReference type="EC" id="3.4.-.-" evidence="8"/>
<evidence type="ECO:0000256" key="6">
    <source>
        <dbReference type="ARBA" id="ARBA00023125"/>
    </source>
</evidence>
<gene>
    <name evidence="9" type="ORF">SAMN02910406_02156</name>
</gene>
<evidence type="ECO:0000256" key="1">
    <source>
        <dbReference type="ARBA" id="ARBA00008136"/>
    </source>
</evidence>
<dbReference type="EMBL" id="FOKQ01000017">
    <property type="protein sequence ID" value="SFC66931.1"/>
    <property type="molecule type" value="Genomic_DNA"/>
</dbReference>
<keyword evidence="7" id="KW-0456">Lyase</keyword>
<dbReference type="GO" id="GO:0106300">
    <property type="term" value="P:protein-DNA covalent cross-linking repair"/>
    <property type="evidence" value="ECO:0007669"/>
    <property type="project" value="InterPro"/>
</dbReference>
<dbReference type="Gene3D" id="3.90.1680.10">
    <property type="entry name" value="SOS response associated peptidase-like"/>
    <property type="match status" value="1"/>
</dbReference>
<keyword evidence="4 8" id="KW-0378">Hydrolase</keyword>
<evidence type="ECO:0000256" key="5">
    <source>
        <dbReference type="ARBA" id="ARBA00023124"/>
    </source>
</evidence>
<reference evidence="9 10" key="1">
    <citation type="submission" date="2016-10" db="EMBL/GenBank/DDBJ databases">
        <authorList>
            <person name="de Groot N.N."/>
        </authorList>
    </citation>
    <scope>NUCLEOTIDE SEQUENCE [LARGE SCALE GENOMIC DNA]</scope>
    <source>
        <strain evidence="9 10">AR67</strain>
    </source>
</reference>
<dbReference type="SUPFAM" id="SSF143081">
    <property type="entry name" value="BB1717-like"/>
    <property type="match status" value="1"/>
</dbReference>
<name>A0A1I1L1R3_RUMAL</name>
<keyword evidence="5" id="KW-0190">Covalent protein-DNA linkage</keyword>
<dbReference type="RefSeq" id="WP_074961724.1">
    <property type="nucleotide sequence ID" value="NZ_FOKQ01000017.1"/>
</dbReference>
<keyword evidence="3" id="KW-0227">DNA damage</keyword>